<dbReference type="InterPro" id="IPR018860">
    <property type="entry name" value="APC_suCDC26"/>
</dbReference>
<dbReference type="Pfam" id="PF10471">
    <property type="entry name" value="ANAPC_CDC26"/>
    <property type="match status" value="1"/>
</dbReference>
<organism evidence="2 3">
    <name type="scientific">Fistulifera solaris</name>
    <name type="common">Oleaginous diatom</name>
    <dbReference type="NCBI Taxonomy" id="1519565"/>
    <lineage>
        <taxon>Eukaryota</taxon>
        <taxon>Sar</taxon>
        <taxon>Stramenopiles</taxon>
        <taxon>Ochrophyta</taxon>
        <taxon>Bacillariophyta</taxon>
        <taxon>Bacillariophyceae</taxon>
        <taxon>Bacillariophycidae</taxon>
        <taxon>Naviculales</taxon>
        <taxon>Naviculaceae</taxon>
        <taxon>Fistulifera</taxon>
    </lineage>
</organism>
<keyword evidence="3" id="KW-1185">Reference proteome</keyword>
<evidence type="ECO:0008006" key="4">
    <source>
        <dbReference type="Google" id="ProtNLM"/>
    </source>
</evidence>
<keyword evidence="1" id="KW-0833">Ubl conjugation pathway</keyword>
<reference evidence="2 3" key="1">
    <citation type="journal article" date="2015" name="Plant Cell">
        <title>Oil accumulation by the oleaginous diatom Fistulifera solaris as revealed by the genome and transcriptome.</title>
        <authorList>
            <person name="Tanaka T."/>
            <person name="Maeda Y."/>
            <person name="Veluchamy A."/>
            <person name="Tanaka M."/>
            <person name="Abida H."/>
            <person name="Marechal E."/>
            <person name="Bowler C."/>
            <person name="Muto M."/>
            <person name="Sunaga Y."/>
            <person name="Tanaka M."/>
            <person name="Yoshino T."/>
            <person name="Taniguchi T."/>
            <person name="Fukuda Y."/>
            <person name="Nemoto M."/>
            <person name="Matsumoto M."/>
            <person name="Wong P.S."/>
            <person name="Aburatani S."/>
            <person name="Fujibuchi W."/>
        </authorList>
    </citation>
    <scope>NUCLEOTIDE SEQUENCE [LARGE SCALE GENOMIC DNA]</scope>
    <source>
        <strain evidence="2 3">JPCC DA0580</strain>
    </source>
</reference>
<name>A0A1Z5K0V1_FISSO</name>
<dbReference type="GO" id="GO:0005680">
    <property type="term" value="C:anaphase-promoting complex"/>
    <property type="evidence" value="ECO:0007669"/>
    <property type="project" value="InterPro"/>
</dbReference>
<evidence type="ECO:0000313" key="2">
    <source>
        <dbReference type="EMBL" id="GAX19877.1"/>
    </source>
</evidence>
<accession>A0A1Z5K0V1</accession>
<dbReference type="GO" id="GO:0031145">
    <property type="term" value="P:anaphase-promoting complex-dependent catabolic process"/>
    <property type="evidence" value="ECO:0007669"/>
    <property type="project" value="InterPro"/>
</dbReference>
<dbReference type="AlphaFoldDB" id="A0A1Z5K0V1"/>
<dbReference type="EMBL" id="BDSP01000141">
    <property type="protein sequence ID" value="GAX19877.1"/>
    <property type="molecule type" value="Genomic_DNA"/>
</dbReference>
<dbReference type="Proteomes" id="UP000198406">
    <property type="component" value="Unassembled WGS sequence"/>
</dbReference>
<evidence type="ECO:0000313" key="3">
    <source>
        <dbReference type="Proteomes" id="UP000198406"/>
    </source>
</evidence>
<comment type="caution">
    <text evidence="2">The sequence shown here is derived from an EMBL/GenBank/DDBJ whole genome shotgun (WGS) entry which is preliminary data.</text>
</comment>
<protein>
    <recommendedName>
        <fullName evidence="4">Anaphase-promoting complex subunit CDC26</fullName>
    </recommendedName>
</protein>
<evidence type="ECO:0000256" key="1">
    <source>
        <dbReference type="ARBA" id="ARBA00022786"/>
    </source>
</evidence>
<gene>
    <name evidence="2" type="ORF">FisN_1Lh656</name>
</gene>
<dbReference type="InParanoid" id="A0A1Z5K0V1"/>
<proteinExistence type="predicted"/>
<dbReference type="OrthoDB" id="2422341at2759"/>
<sequence length="67" mass="7762">MSLRRPPTRIELKADDIEEFDKVRKEEAYTLFQVKNDHADARTPHTQAKKMAALSRIGVTGRLPEKR</sequence>